<accession>A0A382B4F1</accession>
<sequence>MNLDGILGTVTDALKGLVGLGVALAAVFLVVDILQPGTTGIVGNVAGLITQFTDHGVVGIITLIVFWSILSD</sequence>
<gene>
    <name evidence="3" type="ORF">METZ01_LOCUS161540</name>
    <name evidence="2" type="ORF">METZ01_LOCUS69287</name>
</gene>
<dbReference type="EMBL" id="UINC01028171">
    <property type="protein sequence ID" value="SVB08686.1"/>
    <property type="molecule type" value="Genomic_DNA"/>
</dbReference>
<evidence type="ECO:0000256" key="1">
    <source>
        <dbReference type="SAM" id="Phobius"/>
    </source>
</evidence>
<feature type="transmembrane region" description="Helical" evidence="1">
    <location>
        <begin position="13"/>
        <end position="34"/>
    </location>
</feature>
<evidence type="ECO:0000313" key="3">
    <source>
        <dbReference type="EMBL" id="SVB08686.1"/>
    </source>
</evidence>
<name>A0A382B4F1_9ZZZZ</name>
<dbReference type="EMBL" id="UINC01004727">
    <property type="protein sequence ID" value="SVA16433.1"/>
    <property type="molecule type" value="Genomic_DNA"/>
</dbReference>
<keyword evidence="1" id="KW-0472">Membrane</keyword>
<keyword evidence="1" id="KW-1133">Transmembrane helix</keyword>
<protein>
    <submittedName>
        <fullName evidence="3">Uncharacterized protein</fullName>
    </submittedName>
</protein>
<dbReference type="AlphaFoldDB" id="A0A382B4F1"/>
<keyword evidence="1" id="KW-0812">Transmembrane</keyword>
<proteinExistence type="predicted"/>
<reference evidence="3" key="1">
    <citation type="submission" date="2018-05" db="EMBL/GenBank/DDBJ databases">
        <authorList>
            <person name="Lanie J.A."/>
            <person name="Ng W.-L."/>
            <person name="Kazmierczak K.M."/>
            <person name="Andrzejewski T.M."/>
            <person name="Davidsen T.M."/>
            <person name="Wayne K.J."/>
            <person name="Tettelin H."/>
            <person name="Glass J.I."/>
            <person name="Rusch D."/>
            <person name="Podicherti R."/>
            <person name="Tsui H.-C.T."/>
            <person name="Winkler M.E."/>
        </authorList>
    </citation>
    <scope>NUCLEOTIDE SEQUENCE</scope>
</reference>
<feature type="transmembrane region" description="Helical" evidence="1">
    <location>
        <begin position="46"/>
        <end position="70"/>
    </location>
</feature>
<organism evidence="3">
    <name type="scientific">marine metagenome</name>
    <dbReference type="NCBI Taxonomy" id="408172"/>
    <lineage>
        <taxon>unclassified sequences</taxon>
        <taxon>metagenomes</taxon>
        <taxon>ecological metagenomes</taxon>
    </lineage>
</organism>
<evidence type="ECO:0000313" key="2">
    <source>
        <dbReference type="EMBL" id="SVA16433.1"/>
    </source>
</evidence>